<feature type="transmembrane region" description="Helical" evidence="7">
    <location>
        <begin position="98"/>
        <end position="116"/>
    </location>
</feature>
<feature type="transmembrane region" description="Helical" evidence="7">
    <location>
        <begin position="183"/>
        <end position="209"/>
    </location>
</feature>
<dbReference type="NCBIfam" id="TIGR01297">
    <property type="entry name" value="CDF"/>
    <property type="match status" value="1"/>
</dbReference>
<dbReference type="SUPFAM" id="SSF160240">
    <property type="entry name" value="Cation efflux protein cytoplasmic domain-like"/>
    <property type="match status" value="1"/>
</dbReference>
<evidence type="ECO:0000256" key="4">
    <source>
        <dbReference type="ARBA" id="ARBA00022692"/>
    </source>
</evidence>
<dbReference type="InterPro" id="IPR027470">
    <property type="entry name" value="Cation_efflux_CTD"/>
</dbReference>
<sequence length="383" mass="42503">MSYQENNASDKSLQDKDMKAKQRQDRIVKTSIIGIVVNLILVAFKATIGILVNSIAITLDAVNNLTDALSSIITIIGAKLAGRAPDKEHPYGYGRIEYFASVIIAAIVLWAGITALMESWPKIFNPDVTSYTTVSLVIVAVAVAVKFILGRYVKNVGEEINSQALVASGSDAFFDAILSFSTLIAALVSIFFHISLEGILGVIISIVIIKASIDMLKETVDSMIGERVDSKLSRDIKEAICEFPQVYGAYGLSLHNYGPDSMEGSVHIEVDDSLTALEIHNLTRLISMKIFNEFSIILTVGIYARNDDFKDIRNDLYEITSKYDEVIEIHGFLAYPEEKLITFDIIVDFDADREEVKDKILDEIKSLHPDFTYCMIDDYDLSD</sequence>
<evidence type="ECO:0000256" key="1">
    <source>
        <dbReference type="ARBA" id="ARBA00004141"/>
    </source>
</evidence>
<accession>D3E2B1</accession>
<evidence type="ECO:0000259" key="9">
    <source>
        <dbReference type="Pfam" id="PF16916"/>
    </source>
</evidence>
<dbReference type="GO" id="GO:0008324">
    <property type="term" value="F:monoatomic cation transmembrane transporter activity"/>
    <property type="evidence" value="ECO:0007669"/>
    <property type="project" value="InterPro"/>
</dbReference>
<dbReference type="Pfam" id="PF01545">
    <property type="entry name" value="Cation_efflux"/>
    <property type="match status" value="1"/>
</dbReference>
<evidence type="ECO:0000256" key="5">
    <source>
        <dbReference type="ARBA" id="ARBA00022989"/>
    </source>
</evidence>
<reference evidence="10 11" key="1">
    <citation type="journal article" date="2010" name="PLoS ONE">
        <title>The genome sequence of the rumen methanogen Methanobrevibacter ruminantium reveals new possibilities for controlling ruminant methane emissions.</title>
        <authorList>
            <person name="Leahy S.C."/>
            <person name="Kelly W.J."/>
            <person name="Altermann E."/>
            <person name="Ronimus R.S."/>
            <person name="Yeoman C.J."/>
            <person name="Pacheco D.M."/>
            <person name="Li D."/>
            <person name="Kong Z."/>
            <person name="McTavish S."/>
            <person name="Sang C."/>
            <person name="Lambie S.C."/>
            <person name="Janssen P.H."/>
            <person name="Dey D."/>
            <person name="Attwood G.T."/>
        </authorList>
    </citation>
    <scope>NUCLEOTIDE SEQUENCE [LARGE SCALE GENOMIC DNA]</scope>
    <source>
        <strain evidence="11">ATCC 35063 / DSM 1093 / JCM 13430 / OCM 146 / M1</strain>
    </source>
</reference>
<comment type="similarity">
    <text evidence="2">Belongs to the cation diffusion facilitator (CDF) transporter (TC 2.A.4) family.</text>
</comment>
<proteinExistence type="inferred from homology"/>
<dbReference type="AlphaFoldDB" id="D3E2B1"/>
<dbReference type="KEGG" id="mru:mru_0821"/>
<dbReference type="STRING" id="634498.mru_0821"/>
<evidence type="ECO:0000313" key="11">
    <source>
        <dbReference type="Proteomes" id="UP000008680"/>
    </source>
</evidence>
<dbReference type="PANTHER" id="PTHR43840">
    <property type="entry name" value="MITOCHONDRIAL METAL TRANSPORTER 1-RELATED"/>
    <property type="match status" value="1"/>
</dbReference>
<dbReference type="InterPro" id="IPR036837">
    <property type="entry name" value="Cation_efflux_CTD_sf"/>
</dbReference>
<dbReference type="PATRIC" id="fig|634498.28.peg.822"/>
<dbReference type="Pfam" id="PF16916">
    <property type="entry name" value="ZT_dimer"/>
    <property type="match status" value="1"/>
</dbReference>
<dbReference type="EMBL" id="CP001719">
    <property type="protein sequence ID" value="ADC46672.1"/>
    <property type="molecule type" value="Genomic_DNA"/>
</dbReference>
<dbReference type="Gene3D" id="1.20.1510.10">
    <property type="entry name" value="Cation efflux protein transmembrane domain"/>
    <property type="match status" value="1"/>
</dbReference>
<keyword evidence="11" id="KW-1185">Reference proteome</keyword>
<keyword evidence="3" id="KW-0813">Transport</keyword>
<feature type="domain" description="Cation efflux protein transmembrane" evidence="8">
    <location>
        <begin position="32"/>
        <end position="223"/>
    </location>
</feature>
<evidence type="ECO:0000313" key="10">
    <source>
        <dbReference type="EMBL" id="ADC46672.1"/>
    </source>
</evidence>
<dbReference type="Proteomes" id="UP000008680">
    <property type="component" value="Chromosome"/>
</dbReference>
<keyword evidence="6 7" id="KW-0472">Membrane</keyword>
<evidence type="ECO:0000259" key="8">
    <source>
        <dbReference type="Pfam" id="PF01545"/>
    </source>
</evidence>
<evidence type="ECO:0000256" key="7">
    <source>
        <dbReference type="SAM" id="Phobius"/>
    </source>
</evidence>
<evidence type="ECO:0000256" key="6">
    <source>
        <dbReference type="ARBA" id="ARBA00023136"/>
    </source>
</evidence>
<name>D3E2B1_METRM</name>
<dbReference type="HOGENOM" id="CLU_013430_3_4_2"/>
<organism evidence="10 11">
    <name type="scientific">Methanobrevibacter ruminantium (strain ATCC 35063 / DSM 1093 / JCM 13430 / OCM 146 / M1)</name>
    <name type="common">Methanobacterium ruminantium</name>
    <dbReference type="NCBI Taxonomy" id="634498"/>
    <lineage>
        <taxon>Archaea</taxon>
        <taxon>Methanobacteriati</taxon>
        <taxon>Methanobacteriota</taxon>
        <taxon>Methanomada group</taxon>
        <taxon>Methanobacteria</taxon>
        <taxon>Methanobacteriales</taxon>
        <taxon>Methanobacteriaceae</taxon>
        <taxon>Methanobrevibacter</taxon>
    </lineage>
</organism>
<dbReference type="GeneID" id="8770470"/>
<dbReference type="PANTHER" id="PTHR43840:SF50">
    <property type="entry name" value="MANGANESE EFFLUX SYSTEM PROTEIN MNES"/>
    <property type="match status" value="1"/>
</dbReference>
<dbReference type="OrthoDB" id="8907at2157"/>
<protein>
    <submittedName>
        <fullName evidence="10">Transporter CDF family</fullName>
    </submittedName>
</protein>
<keyword evidence="4 7" id="KW-0812">Transmembrane</keyword>
<dbReference type="InterPro" id="IPR058533">
    <property type="entry name" value="Cation_efflux_TM"/>
</dbReference>
<dbReference type="eggNOG" id="arCOG01475">
    <property type="taxonomic scope" value="Archaea"/>
</dbReference>
<feature type="transmembrane region" description="Helical" evidence="7">
    <location>
        <begin position="128"/>
        <end position="149"/>
    </location>
</feature>
<dbReference type="InterPro" id="IPR050291">
    <property type="entry name" value="CDF_Transporter"/>
</dbReference>
<dbReference type="RefSeq" id="WP_012955623.1">
    <property type="nucleotide sequence ID" value="NC_013790.1"/>
</dbReference>
<dbReference type="SUPFAM" id="SSF161111">
    <property type="entry name" value="Cation efflux protein transmembrane domain-like"/>
    <property type="match status" value="1"/>
</dbReference>
<dbReference type="FunFam" id="1.20.1510.10:FF:000006">
    <property type="entry name" value="Divalent cation efflux transporter"/>
    <property type="match status" value="1"/>
</dbReference>
<dbReference type="GO" id="GO:0016020">
    <property type="term" value="C:membrane"/>
    <property type="evidence" value="ECO:0007669"/>
    <property type="project" value="UniProtKB-SubCell"/>
</dbReference>
<gene>
    <name evidence="10" type="ordered locus">mru_0821</name>
</gene>
<evidence type="ECO:0000256" key="3">
    <source>
        <dbReference type="ARBA" id="ARBA00022448"/>
    </source>
</evidence>
<comment type="subcellular location">
    <subcellularLocation>
        <location evidence="1">Membrane</location>
        <topology evidence="1">Multi-pass membrane protein</topology>
    </subcellularLocation>
</comment>
<feature type="transmembrane region" description="Helical" evidence="7">
    <location>
        <begin position="32"/>
        <end position="57"/>
    </location>
</feature>
<dbReference type="InterPro" id="IPR002524">
    <property type="entry name" value="Cation_efflux"/>
</dbReference>
<keyword evidence="5 7" id="KW-1133">Transmembrane helix</keyword>
<evidence type="ECO:0000256" key="2">
    <source>
        <dbReference type="ARBA" id="ARBA00008114"/>
    </source>
</evidence>
<feature type="domain" description="Cation efflux protein cytoplasmic" evidence="9">
    <location>
        <begin position="232"/>
        <end position="296"/>
    </location>
</feature>
<dbReference type="Gene3D" id="3.30.70.1350">
    <property type="entry name" value="Cation efflux protein, cytoplasmic domain"/>
    <property type="match status" value="1"/>
</dbReference>
<dbReference type="InterPro" id="IPR027469">
    <property type="entry name" value="Cation_efflux_TMD_sf"/>
</dbReference>